<dbReference type="PROSITE" id="PS00636">
    <property type="entry name" value="DNAJ_1"/>
    <property type="match status" value="1"/>
</dbReference>
<evidence type="ECO:0000259" key="1">
    <source>
        <dbReference type="PROSITE" id="PS50076"/>
    </source>
</evidence>
<accession>A0A8T0GRX6</accession>
<dbReference type="Proteomes" id="UP000822688">
    <property type="component" value="Chromosome 9"/>
</dbReference>
<dbReference type="PANTHER" id="PTHR45286">
    <property type="entry name" value="CHAPERONE DNAJ-DOMAIN SUPERFAMILY PROTEIN"/>
    <property type="match status" value="1"/>
</dbReference>
<dbReference type="Pfam" id="PF00226">
    <property type="entry name" value="DnaJ"/>
    <property type="match status" value="1"/>
</dbReference>
<sequence>MRGGRFQWARAYASMKAGSENAYTILGLERDCRAENVRAAFRELAKATHPDKQPGVSGAASSEHFVRVLAAYQILADPRKRALYDAQLEAQEVSQRRKVEFYHRQNYHWNDNSFKRRRGFDRAVDPSETDGGFSDHSASINQPERQEFVCPETEAVEWLKHYRAAVTSAVHRREIGVGGGLLEGVRGEFGSALRKAYHGPPVYEEKGIPDCFEADERADPHVGSDILQLVSGHNLFGSVRVPQQPMLESLQSHIKAIDDEIGEDTSGYKTDCSHVNSFNHFNLGHKGHSRSMHDNIESSGNRAVESEYVDLELQVFGKVIARASRVEPESSSPDGSKSGDRIYVYSALAQESHQESDEERLISSSRSNLIGTIHGLGDVNPQLVCAVYGPDGKSTHRIVQHHSPLVKQMTWFNSSGRCECRCRRASLLPSRYWLFAPRSATHNIGGWYIETWNNQVLHKKRHSVRTGDEYGVVELSGQENLSRINPAMYIIAAAYKTLDEEAAKRRKFSKFIEFSTKISTFTLWCKEKLKLSRS</sequence>
<protein>
    <recommendedName>
        <fullName evidence="1">J domain-containing protein</fullName>
    </recommendedName>
</protein>
<dbReference type="Gene3D" id="1.10.287.110">
    <property type="entry name" value="DnaJ domain"/>
    <property type="match status" value="1"/>
</dbReference>
<evidence type="ECO:0000313" key="3">
    <source>
        <dbReference type="Proteomes" id="UP000822688"/>
    </source>
</evidence>
<comment type="caution">
    <text evidence="2">The sequence shown here is derived from an EMBL/GenBank/DDBJ whole genome shotgun (WGS) entry which is preliminary data.</text>
</comment>
<dbReference type="EMBL" id="CM026430">
    <property type="protein sequence ID" value="KAG0561347.1"/>
    <property type="molecule type" value="Genomic_DNA"/>
</dbReference>
<dbReference type="PANTHER" id="PTHR45286:SF1">
    <property type="entry name" value="CHAPERONE DNAJ-DOMAIN SUPERFAMILY PROTEIN"/>
    <property type="match status" value="1"/>
</dbReference>
<dbReference type="SMART" id="SM00271">
    <property type="entry name" value="DnaJ"/>
    <property type="match status" value="1"/>
</dbReference>
<reference evidence="2" key="1">
    <citation type="submission" date="2020-06" db="EMBL/GenBank/DDBJ databases">
        <title>WGS assembly of Ceratodon purpureus strain R40.</title>
        <authorList>
            <person name="Carey S.B."/>
            <person name="Jenkins J."/>
            <person name="Shu S."/>
            <person name="Lovell J.T."/>
            <person name="Sreedasyam A."/>
            <person name="Maumus F."/>
            <person name="Tiley G.P."/>
            <person name="Fernandez-Pozo N."/>
            <person name="Barry K."/>
            <person name="Chen C."/>
            <person name="Wang M."/>
            <person name="Lipzen A."/>
            <person name="Daum C."/>
            <person name="Saski C.A."/>
            <person name="Payton A.C."/>
            <person name="Mcbreen J.C."/>
            <person name="Conrad R.E."/>
            <person name="Kollar L.M."/>
            <person name="Olsson S."/>
            <person name="Huttunen S."/>
            <person name="Landis J.B."/>
            <person name="Wickett N.J."/>
            <person name="Johnson M.G."/>
            <person name="Rensing S.A."/>
            <person name="Grimwood J."/>
            <person name="Schmutz J."/>
            <person name="Mcdaniel S.F."/>
        </authorList>
    </citation>
    <scope>NUCLEOTIDE SEQUENCE</scope>
    <source>
        <strain evidence="2">R40</strain>
    </source>
</reference>
<dbReference type="InterPro" id="IPR018253">
    <property type="entry name" value="DnaJ_domain_CS"/>
</dbReference>
<feature type="domain" description="J" evidence="1">
    <location>
        <begin position="21"/>
        <end position="88"/>
    </location>
</feature>
<dbReference type="PRINTS" id="PR00625">
    <property type="entry name" value="JDOMAIN"/>
</dbReference>
<keyword evidence="3" id="KW-1185">Reference proteome</keyword>
<gene>
    <name evidence="2" type="ORF">KC19_9G057500</name>
</gene>
<dbReference type="InterPro" id="IPR036869">
    <property type="entry name" value="J_dom_sf"/>
</dbReference>
<dbReference type="PROSITE" id="PS50076">
    <property type="entry name" value="DNAJ_2"/>
    <property type="match status" value="1"/>
</dbReference>
<dbReference type="AlphaFoldDB" id="A0A8T0GRX6"/>
<dbReference type="CDD" id="cd06257">
    <property type="entry name" value="DnaJ"/>
    <property type="match status" value="1"/>
</dbReference>
<dbReference type="InterPro" id="IPR001623">
    <property type="entry name" value="DnaJ_domain"/>
</dbReference>
<name>A0A8T0GRX6_CERPU</name>
<evidence type="ECO:0000313" key="2">
    <source>
        <dbReference type="EMBL" id="KAG0561347.1"/>
    </source>
</evidence>
<dbReference type="SUPFAM" id="SSF46565">
    <property type="entry name" value="Chaperone J-domain"/>
    <property type="match status" value="1"/>
</dbReference>
<organism evidence="2 3">
    <name type="scientific">Ceratodon purpureus</name>
    <name type="common">Fire moss</name>
    <name type="synonym">Dicranum purpureum</name>
    <dbReference type="NCBI Taxonomy" id="3225"/>
    <lineage>
        <taxon>Eukaryota</taxon>
        <taxon>Viridiplantae</taxon>
        <taxon>Streptophyta</taxon>
        <taxon>Embryophyta</taxon>
        <taxon>Bryophyta</taxon>
        <taxon>Bryophytina</taxon>
        <taxon>Bryopsida</taxon>
        <taxon>Dicranidae</taxon>
        <taxon>Pseudoditrichales</taxon>
        <taxon>Ditrichaceae</taxon>
        <taxon>Ceratodon</taxon>
    </lineage>
</organism>
<proteinExistence type="predicted"/>